<dbReference type="PANTHER" id="PTHR10963:SF60">
    <property type="entry name" value="GRAM-NEGATIVE BACTERIA-BINDING PROTEIN 1-RELATED"/>
    <property type="match status" value="1"/>
</dbReference>
<dbReference type="InterPro" id="IPR043030">
    <property type="entry name" value="BGBP_N_sf"/>
</dbReference>
<evidence type="ECO:0000256" key="4">
    <source>
        <dbReference type="SAM" id="Phobius"/>
    </source>
</evidence>
<dbReference type="GO" id="GO:0005975">
    <property type="term" value="P:carbohydrate metabolic process"/>
    <property type="evidence" value="ECO:0007669"/>
    <property type="project" value="InterPro"/>
</dbReference>
<sequence>MKRIIIFSTRHIYLILLLIFLIIINDIYCVYTPPQAKVEPLHPKGIRISIPDEEGISLVAFHVKFNEEFSGIEAGTIARDILRIKKGRWTYEDFTTELKTGDIVYYWIHVVYDGLGYNLLFQEHHVTDFYNRDGSKIIIDDSNIVDGSDCRASATKILDISTGNLKNICAGKYILNDSFEHLNNSIWKINEEFSKRPDYPFSVFRNNKKNVEINRGNLYLKPTIVEQELPNDFVRHGTLTLQNCTSELGTPDCSREARGRYILPPTFSGSVDTSKSVAFLYGNIEIRAKLPRGDWIYPILALEQAEKSLVISPQLRIASSVGNAVLNSPAGADISGHVLSAGPNKMTPGDTGTLDNPQRFGMELWSNEYHTYQLEWRKNRIITRVDDIEYGSFVTGSTFDKPMFLKLAVGVGGLTEFPDMSSTDKYSKPWRNVGSQALFDFYNSTNLWSPSWIEESKDLQIDYVLIKALD</sequence>
<dbReference type="PROSITE" id="PS51762">
    <property type="entry name" value="GH16_2"/>
    <property type="match status" value="1"/>
</dbReference>
<protein>
    <recommendedName>
        <fullName evidence="9">Beta-1,3-glucan-binding protein</fullName>
    </recommendedName>
</protein>
<evidence type="ECO:0000313" key="7">
    <source>
        <dbReference type="EMBL" id="KAF7994035.1"/>
    </source>
</evidence>
<dbReference type="GO" id="GO:0030246">
    <property type="term" value="F:carbohydrate binding"/>
    <property type="evidence" value="ECO:0007669"/>
    <property type="project" value="InterPro"/>
</dbReference>
<dbReference type="InterPro" id="IPR000757">
    <property type="entry name" value="Beta-glucanase-like"/>
</dbReference>
<dbReference type="OrthoDB" id="4781at2759"/>
<dbReference type="EMBL" id="JACMRX010000003">
    <property type="protein sequence ID" value="KAF7994035.1"/>
    <property type="molecule type" value="Genomic_DNA"/>
</dbReference>
<dbReference type="Gene3D" id="2.60.120.200">
    <property type="match status" value="1"/>
</dbReference>
<evidence type="ECO:0000256" key="1">
    <source>
        <dbReference type="ARBA" id="ARBA00008781"/>
    </source>
</evidence>
<dbReference type="Pfam" id="PF15886">
    <property type="entry name" value="CBM39"/>
    <property type="match status" value="1"/>
</dbReference>
<keyword evidence="4" id="KW-0472">Membrane</keyword>
<dbReference type="SUPFAM" id="SSF49899">
    <property type="entry name" value="Concanavalin A-like lectins/glucanases"/>
    <property type="match status" value="1"/>
</dbReference>
<keyword evidence="3" id="KW-0391">Immunity</keyword>
<dbReference type="Proteomes" id="UP000639338">
    <property type="component" value="Unassembled WGS sequence"/>
</dbReference>
<dbReference type="GO" id="GO:0045087">
    <property type="term" value="P:innate immune response"/>
    <property type="evidence" value="ECO:0007669"/>
    <property type="project" value="UniProtKB-KW"/>
</dbReference>
<keyword evidence="2" id="KW-0399">Innate immunity</keyword>
<dbReference type="InterPro" id="IPR013320">
    <property type="entry name" value="ConA-like_dom_sf"/>
</dbReference>
<name>A0A834XV66_APHGI</name>
<evidence type="ECO:0000256" key="2">
    <source>
        <dbReference type="ARBA" id="ARBA00022588"/>
    </source>
</evidence>
<dbReference type="InterPro" id="IPR031756">
    <property type="entry name" value="BGBP_N"/>
</dbReference>
<comment type="caution">
    <text evidence="7">The sequence shown here is derived from an EMBL/GenBank/DDBJ whole genome shotgun (WGS) entry which is preliminary data.</text>
</comment>
<comment type="similarity">
    <text evidence="1">Belongs to the insect beta-1,3-glucan binding protein family.</text>
</comment>
<dbReference type="InterPro" id="IPR050546">
    <property type="entry name" value="Glycosyl_Hydrlase_16"/>
</dbReference>
<reference evidence="7 8" key="1">
    <citation type="submission" date="2020-08" db="EMBL/GenBank/DDBJ databases">
        <title>Aphidius gifuensis genome sequencing and assembly.</title>
        <authorList>
            <person name="Du Z."/>
        </authorList>
    </citation>
    <scope>NUCLEOTIDE SEQUENCE [LARGE SCALE GENOMIC DNA]</scope>
    <source>
        <strain evidence="7">YNYX2018</strain>
        <tissue evidence="7">Adults</tissue>
    </source>
</reference>
<accession>A0A834XV66</accession>
<dbReference type="GO" id="GO:0004553">
    <property type="term" value="F:hydrolase activity, hydrolyzing O-glycosyl compounds"/>
    <property type="evidence" value="ECO:0007669"/>
    <property type="project" value="InterPro"/>
</dbReference>
<keyword evidence="4" id="KW-0812">Transmembrane</keyword>
<feature type="transmembrane region" description="Helical" evidence="4">
    <location>
        <begin position="12"/>
        <end position="33"/>
    </location>
</feature>
<evidence type="ECO:0000256" key="3">
    <source>
        <dbReference type="ARBA" id="ARBA00022859"/>
    </source>
</evidence>
<feature type="domain" description="GH16" evidence="5">
    <location>
        <begin position="177"/>
        <end position="470"/>
    </location>
</feature>
<keyword evidence="8" id="KW-1185">Reference proteome</keyword>
<dbReference type="AlphaFoldDB" id="A0A834XV66"/>
<evidence type="ECO:0008006" key="9">
    <source>
        <dbReference type="Google" id="ProtNLM"/>
    </source>
</evidence>
<organism evidence="7 8">
    <name type="scientific">Aphidius gifuensis</name>
    <name type="common">Parasitoid wasp</name>
    <dbReference type="NCBI Taxonomy" id="684658"/>
    <lineage>
        <taxon>Eukaryota</taxon>
        <taxon>Metazoa</taxon>
        <taxon>Ecdysozoa</taxon>
        <taxon>Arthropoda</taxon>
        <taxon>Hexapoda</taxon>
        <taxon>Insecta</taxon>
        <taxon>Pterygota</taxon>
        <taxon>Neoptera</taxon>
        <taxon>Endopterygota</taxon>
        <taxon>Hymenoptera</taxon>
        <taxon>Apocrita</taxon>
        <taxon>Ichneumonoidea</taxon>
        <taxon>Braconidae</taxon>
        <taxon>Aphidiinae</taxon>
        <taxon>Aphidius</taxon>
    </lineage>
</organism>
<keyword evidence="4" id="KW-1133">Transmembrane helix</keyword>
<dbReference type="Gene3D" id="2.60.40.2140">
    <property type="entry name" value="Beta-1,3-glucan-recognition protein, N-terminal domain"/>
    <property type="match status" value="1"/>
</dbReference>
<dbReference type="PANTHER" id="PTHR10963">
    <property type="entry name" value="GLYCOSYL HYDROLASE-RELATED"/>
    <property type="match status" value="1"/>
</dbReference>
<proteinExistence type="inferred from homology"/>
<feature type="domain" description="CBM39" evidence="6">
    <location>
        <begin position="31"/>
        <end position="131"/>
    </location>
</feature>
<gene>
    <name evidence="7" type="ORF">HCN44_011304</name>
</gene>
<evidence type="ECO:0000259" key="5">
    <source>
        <dbReference type="PROSITE" id="PS51762"/>
    </source>
</evidence>
<dbReference type="PROSITE" id="PS51969">
    <property type="entry name" value="CBM39"/>
    <property type="match status" value="1"/>
</dbReference>
<evidence type="ECO:0000259" key="6">
    <source>
        <dbReference type="PROSITE" id="PS51969"/>
    </source>
</evidence>
<evidence type="ECO:0000313" key="8">
    <source>
        <dbReference type="Proteomes" id="UP000639338"/>
    </source>
</evidence>